<dbReference type="Gene3D" id="2.70.70.10">
    <property type="entry name" value="Glucose Permease (Domain IIA)"/>
    <property type="match status" value="1"/>
</dbReference>
<sequence>MAFTRATGRHRRPSRFVRTSANAAGMATLAATGVVAGIAAPAMAAPGADGVPELQDTGLRQAATLNEDIADRIGAQADAQYSAAEQAAAEQQAEEEARQQAAEHAAEMKKKAEEAKRKAAAEAAKKKAAAKKAAEARVAAEREAEEARASEVVDTRASRTAERPAAGSYVLPVAGSYVSTQYQASGGAWSSGSHTGVDFHASTGTSVRAVGAGTIVEAGWGGAYGNNVVIKMNDGTYTQYGHLDSISVSVGQSVAPGEQIGLAGNTGNSFGAHLHFEARTSPEYGSDINPVAYLRSHGVNI</sequence>
<feature type="domain" description="M23ase beta-sheet core" evidence="3">
    <location>
        <begin position="193"/>
        <end position="289"/>
    </location>
</feature>
<dbReference type="SUPFAM" id="SSF51261">
    <property type="entry name" value="Duplicated hybrid motif"/>
    <property type="match status" value="1"/>
</dbReference>
<evidence type="ECO:0000313" key="5">
    <source>
        <dbReference type="Proteomes" id="UP000509303"/>
    </source>
</evidence>
<dbReference type="FunFam" id="2.70.70.10:FF:000013">
    <property type="entry name" value="Peptidase family M23"/>
    <property type="match status" value="1"/>
</dbReference>
<dbReference type="PANTHER" id="PTHR21666">
    <property type="entry name" value="PEPTIDASE-RELATED"/>
    <property type="match status" value="1"/>
</dbReference>
<feature type="region of interest" description="Disordered" evidence="1">
    <location>
        <begin position="142"/>
        <end position="164"/>
    </location>
</feature>
<dbReference type="CDD" id="cd12797">
    <property type="entry name" value="M23_peptidase"/>
    <property type="match status" value="1"/>
</dbReference>
<feature type="region of interest" description="Disordered" evidence="1">
    <location>
        <begin position="81"/>
        <end position="120"/>
    </location>
</feature>
<reference evidence="4 5" key="1">
    <citation type="submission" date="2020-06" db="EMBL/GenBank/DDBJ databases">
        <title>Genome mining for natural products.</title>
        <authorList>
            <person name="Zhang B."/>
            <person name="Shi J."/>
            <person name="Ge H."/>
        </authorList>
    </citation>
    <scope>NUCLEOTIDE SEQUENCE [LARGE SCALE GENOMIC DNA]</scope>
    <source>
        <strain evidence="4 5">NA00687</strain>
    </source>
</reference>
<proteinExistence type="predicted"/>
<evidence type="ECO:0000313" key="4">
    <source>
        <dbReference type="EMBL" id="QKW52803.1"/>
    </source>
</evidence>
<evidence type="ECO:0000256" key="2">
    <source>
        <dbReference type="SAM" id="SignalP"/>
    </source>
</evidence>
<feature type="compositionally biased region" description="Low complexity" evidence="1">
    <location>
        <begin position="81"/>
        <end position="91"/>
    </location>
</feature>
<evidence type="ECO:0000256" key="1">
    <source>
        <dbReference type="SAM" id="MobiDB-lite"/>
    </source>
</evidence>
<dbReference type="InterPro" id="IPR050570">
    <property type="entry name" value="Cell_wall_metabolism_enzyme"/>
</dbReference>
<gene>
    <name evidence="4" type="ORF">HUT08_28330</name>
</gene>
<name>A0A7H8NEA5_9ACTN</name>
<dbReference type="EMBL" id="CP054929">
    <property type="protein sequence ID" value="QKW52803.1"/>
    <property type="molecule type" value="Genomic_DNA"/>
</dbReference>
<protein>
    <submittedName>
        <fullName evidence="4">M23 family metallopeptidase</fullName>
    </submittedName>
</protein>
<dbReference type="RefSeq" id="WP_176164514.1">
    <property type="nucleotide sequence ID" value="NZ_CP054929.1"/>
</dbReference>
<organism evidence="4 5">
    <name type="scientific">Streptomyces buecherae</name>
    <dbReference type="NCBI Taxonomy" id="2763006"/>
    <lineage>
        <taxon>Bacteria</taxon>
        <taxon>Bacillati</taxon>
        <taxon>Actinomycetota</taxon>
        <taxon>Actinomycetes</taxon>
        <taxon>Kitasatosporales</taxon>
        <taxon>Streptomycetaceae</taxon>
        <taxon>Streptomyces</taxon>
    </lineage>
</organism>
<dbReference type="InterPro" id="IPR011055">
    <property type="entry name" value="Dup_hybrid_motif"/>
</dbReference>
<feature type="signal peptide" evidence="2">
    <location>
        <begin position="1"/>
        <end position="44"/>
    </location>
</feature>
<keyword evidence="2" id="KW-0732">Signal</keyword>
<feature type="compositionally biased region" description="Basic and acidic residues" evidence="1">
    <location>
        <begin position="104"/>
        <end position="120"/>
    </location>
</feature>
<accession>A0A7H8NEA5</accession>
<feature type="compositionally biased region" description="Basic and acidic residues" evidence="1">
    <location>
        <begin position="142"/>
        <end position="162"/>
    </location>
</feature>
<dbReference type="InterPro" id="IPR016047">
    <property type="entry name" value="M23ase_b-sheet_dom"/>
</dbReference>
<dbReference type="GO" id="GO:0004222">
    <property type="term" value="F:metalloendopeptidase activity"/>
    <property type="evidence" value="ECO:0007669"/>
    <property type="project" value="TreeGrafter"/>
</dbReference>
<dbReference type="Pfam" id="PF01551">
    <property type="entry name" value="Peptidase_M23"/>
    <property type="match status" value="1"/>
</dbReference>
<dbReference type="PANTHER" id="PTHR21666:SF270">
    <property type="entry name" value="MUREIN HYDROLASE ACTIVATOR ENVC"/>
    <property type="match status" value="1"/>
</dbReference>
<evidence type="ECO:0000259" key="3">
    <source>
        <dbReference type="Pfam" id="PF01551"/>
    </source>
</evidence>
<dbReference type="Proteomes" id="UP000509303">
    <property type="component" value="Chromosome"/>
</dbReference>
<keyword evidence="5" id="KW-1185">Reference proteome</keyword>
<dbReference type="AlphaFoldDB" id="A0A7H8NEA5"/>
<feature type="chain" id="PRO_5028844523" evidence="2">
    <location>
        <begin position="45"/>
        <end position="301"/>
    </location>
</feature>